<keyword evidence="1" id="KW-1133">Transmembrane helix</keyword>
<evidence type="ECO:0000313" key="2">
    <source>
        <dbReference type="EMBL" id="GIM73920.1"/>
    </source>
</evidence>
<dbReference type="RefSeq" id="WP_212991750.1">
    <property type="nucleotide sequence ID" value="NZ_BAABEA010000006.1"/>
</dbReference>
<feature type="transmembrane region" description="Helical" evidence="1">
    <location>
        <begin position="436"/>
        <end position="459"/>
    </location>
</feature>
<proteinExistence type="predicted"/>
<feature type="transmembrane region" description="Helical" evidence="1">
    <location>
        <begin position="564"/>
        <end position="588"/>
    </location>
</feature>
<feature type="transmembrane region" description="Helical" evidence="1">
    <location>
        <begin position="608"/>
        <end position="628"/>
    </location>
</feature>
<gene>
    <name evidence="2" type="ORF">Aau02nite_58280</name>
</gene>
<feature type="transmembrane region" description="Helical" evidence="1">
    <location>
        <begin position="333"/>
        <end position="366"/>
    </location>
</feature>
<name>A0A919SJI9_9ACTN</name>
<dbReference type="EMBL" id="BOQL01000048">
    <property type="protein sequence ID" value="GIM73920.1"/>
    <property type="molecule type" value="Genomic_DNA"/>
</dbReference>
<dbReference type="AlphaFoldDB" id="A0A919SJI9"/>
<reference evidence="2" key="1">
    <citation type="submission" date="2021-03" db="EMBL/GenBank/DDBJ databases">
        <title>Whole genome shotgun sequence of Actinoplanes auranticolor NBRC 12245.</title>
        <authorList>
            <person name="Komaki H."/>
            <person name="Tamura T."/>
        </authorList>
    </citation>
    <scope>NUCLEOTIDE SEQUENCE</scope>
    <source>
        <strain evidence="2">NBRC 12245</strain>
    </source>
</reference>
<comment type="caution">
    <text evidence="2">The sequence shown here is derived from an EMBL/GenBank/DDBJ whole genome shotgun (WGS) entry which is preliminary data.</text>
</comment>
<feature type="transmembrane region" description="Helical" evidence="1">
    <location>
        <begin position="250"/>
        <end position="272"/>
    </location>
</feature>
<evidence type="ECO:0008006" key="4">
    <source>
        <dbReference type="Google" id="ProtNLM"/>
    </source>
</evidence>
<evidence type="ECO:0000313" key="3">
    <source>
        <dbReference type="Proteomes" id="UP000681340"/>
    </source>
</evidence>
<keyword evidence="1" id="KW-0812">Transmembrane</keyword>
<dbReference type="Proteomes" id="UP000681340">
    <property type="component" value="Unassembled WGS sequence"/>
</dbReference>
<sequence length="918" mass="97895">MVPQPHDRDVENRVVEIRVHGVSGTPIESVLDDPWPAQVAGDDAGRIFRRSGAHPSGRVIEGYHWGRYTAGSPSRALWLLLVPFALVNVARFALLMPERRRTRDGVADGVIRLLGLVLTVTIVVTTCYLGWNVLARQCGPGACSGGFGPLDWYAGRSPGVRELVGALLPITVLVVFWQFDRLSFPHDPPGVARRQRRGSNGDLGDPGFWRGASAQTSWQRAAHVWTGCAVAGLLALAMLGRPGVWAGQHAVFTVACALVAAVLTAGLVSGVWQVIRNPMPKETEAVPDGRDPVALRPGMRAMRLSTAAAALAAVGLAAIGLDHVTPAAPQEVGAIFSAVANGVFALLGAVLLVLLGVCALLAYGSGGRRLRLGDGDRPTIPVSFRPFYFGMAGWLGAALGATAGMGMSAAAVFWTARALGDPVVDGTRTQPQQIEIAAVYWIMAAVWGALAVVLVVALLPLAAWLLRRRMWWLLVPALLAAGGTAAWAVLAHPGPDVLSRQAEWLIVGLVLVLAVAFVVFFTGRDSFRRLLSEDYTDNEKLIRAQARVAGRWRIAMIRYRYHHVLGLLATLGGLAVIVSAGACAWLLAASDEPPRALMGNATGPLGQLGVVVVSFGATGLVVLGLGTWRRAGLRTTVGVIWDLLSFWPRVGHPLCPPPYGGRAVLALAGRASQWANRGVPKGARADQVVLSGHSQGSVITLAACAVILDQAAGKAGERGAEDDLNFARSRVTAERLHMITYGSQLQFLYARFFPSYLGFARISEVCTAGLRRRWLNAFRWTDPLGGPVLSWQVPKAGEKFGPDLTEWLTMGCDPACTEHRPVVRCGCTDPCPSRRRPAGECPEPRYWAIGADVRLRDPATIVDSPDVPRLAARGHSGYLSDPAYEVLLQDLLDGALGLPGTAECRRPAVRGPSPAPVS</sequence>
<feature type="transmembrane region" description="Helical" evidence="1">
    <location>
        <begin position="109"/>
        <end position="131"/>
    </location>
</feature>
<feature type="transmembrane region" description="Helical" evidence="1">
    <location>
        <begin position="502"/>
        <end position="522"/>
    </location>
</feature>
<feature type="transmembrane region" description="Helical" evidence="1">
    <location>
        <begin position="224"/>
        <end position="244"/>
    </location>
</feature>
<organism evidence="2 3">
    <name type="scientific">Actinoplanes auranticolor</name>
    <dbReference type="NCBI Taxonomy" id="47988"/>
    <lineage>
        <taxon>Bacteria</taxon>
        <taxon>Bacillati</taxon>
        <taxon>Actinomycetota</taxon>
        <taxon>Actinomycetes</taxon>
        <taxon>Micromonosporales</taxon>
        <taxon>Micromonosporaceae</taxon>
        <taxon>Actinoplanes</taxon>
    </lineage>
</organism>
<keyword evidence="3" id="KW-1185">Reference proteome</keyword>
<keyword evidence="1" id="KW-0472">Membrane</keyword>
<feature type="transmembrane region" description="Helical" evidence="1">
    <location>
        <begin position="471"/>
        <end position="490"/>
    </location>
</feature>
<feature type="transmembrane region" description="Helical" evidence="1">
    <location>
        <begin position="76"/>
        <end position="97"/>
    </location>
</feature>
<accession>A0A919SJI9</accession>
<evidence type="ECO:0000256" key="1">
    <source>
        <dbReference type="SAM" id="Phobius"/>
    </source>
</evidence>
<feature type="transmembrane region" description="Helical" evidence="1">
    <location>
        <begin position="304"/>
        <end position="321"/>
    </location>
</feature>
<feature type="transmembrane region" description="Helical" evidence="1">
    <location>
        <begin position="387"/>
        <end position="416"/>
    </location>
</feature>
<protein>
    <recommendedName>
        <fullName evidence="4">Lipase (Class 3)</fullName>
    </recommendedName>
</protein>